<keyword evidence="2" id="KW-1185">Reference proteome</keyword>
<dbReference type="InterPro" id="IPR002347">
    <property type="entry name" value="SDR_fam"/>
</dbReference>
<name>A0A7W7WSM8_9ACTN</name>
<dbReference type="PRINTS" id="PR00081">
    <property type="entry name" value="GDHRDH"/>
</dbReference>
<dbReference type="RefSeq" id="WP_184537580.1">
    <property type="nucleotide sequence ID" value="NZ_JACHJW010000001.1"/>
</dbReference>
<dbReference type="AlphaFoldDB" id="A0A7W7WSM8"/>
<sequence>MNKGTALIVGAGPGLGRELARTFALDGHPVAVLNRNLADVETWVADLNEEGHTVHGYQADATRFEQLRAVLGRAVDELGAPEVLIYNAAWMRPDRPLDVSAEEWSTSLAVNVTGAAVSAATVIPLMRNGRGSVLFTGGGFALHPVPDFSTLSVGKAGLRALAHLLHAVHVDTDIQVSTVTITSQMVPDGGVFDPKNVAPAYLRLHSQPRDQWQPELVYG</sequence>
<dbReference type="Pfam" id="PF00106">
    <property type="entry name" value="adh_short"/>
    <property type="match status" value="1"/>
</dbReference>
<dbReference type="Gene3D" id="3.40.50.720">
    <property type="entry name" value="NAD(P)-binding Rossmann-like Domain"/>
    <property type="match status" value="1"/>
</dbReference>
<reference evidence="1 2" key="1">
    <citation type="submission" date="2020-08" db="EMBL/GenBank/DDBJ databases">
        <title>Sequencing the genomes of 1000 actinobacteria strains.</title>
        <authorList>
            <person name="Klenk H.-P."/>
        </authorList>
    </citation>
    <scope>NUCLEOTIDE SEQUENCE [LARGE SCALE GENOMIC DNA]</scope>
    <source>
        <strain evidence="1 2">DSM 45886</strain>
    </source>
</reference>
<dbReference type="EMBL" id="JACHJW010000001">
    <property type="protein sequence ID" value="MBB4961802.1"/>
    <property type="molecule type" value="Genomic_DNA"/>
</dbReference>
<evidence type="ECO:0000313" key="2">
    <source>
        <dbReference type="Proteomes" id="UP000578819"/>
    </source>
</evidence>
<dbReference type="PANTHER" id="PTHR43431">
    <property type="entry name" value="OXIDOREDUCTASE, SHORT CHAIN DEHYDROGENASE/REDUCTASE FAMILY (AFU_ORTHOLOGUE AFUA_5G14000)"/>
    <property type="match status" value="1"/>
</dbReference>
<accession>A0A7W7WSM8</accession>
<dbReference type="SUPFAM" id="SSF51735">
    <property type="entry name" value="NAD(P)-binding Rossmann-fold domains"/>
    <property type="match status" value="1"/>
</dbReference>
<comment type="caution">
    <text evidence="1">The sequence shown here is derived from an EMBL/GenBank/DDBJ whole genome shotgun (WGS) entry which is preliminary data.</text>
</comment>
<proteinExistence type="predicted"/>
<dbReference type="Proteomes" id="UP000578819">
    <property type="component" value="Unassembled WGS sequence"/>
</dbReference>
<protein>
    <submittedName>
        <fullName evidence="1">NAD(P)-dependent dehydrogenase (Short-subunit alcohol dehydrogenase family)</fullName>
    </submittedName>
</protein>
<evidence type="ECO:0000313" key="1">
    <source>
        <dbReference type="EMBL" id="MBB4961802.1"/>
    </source>
</evidence>
<dbReference type="PANTHER" id="PTHR43431:SF1">
    <property type="entry name" value="OS08G0476300 PROTEIN"/>
    <property type="match status" value="1"/>
</dbReference>
<gene>
    <name evidence="1" type="ORF">FHR38_005535</name>
</gene>
<dbReference type="InterPro" id="IPR036291">
    <property type="entry name" value="NAD(P)-bd_dom_sf"/>
</dbReference>
<organism evidence="1 2">
    <name type="scientific">Micromonospora polyrhachis</name>
    <dbReference type="NCBI Taxonomy" id="1282883"/>
    <lineage>
        <taxon>Bacteria</taxon>
        <taxon>Bacillati</taxon>
        <taxon>Actinomycetota</taxon>
        <taxon>Actinomycetes</taxon>
        <taxon>Micromonosporales</taxon>
        <taxon>Micromonosporaceae</taxon>
        <taxon>Micromonospora</taxon>
    </lineage>
</organism>